<dbReference type="PROSITE" id="PS01037">
    <property type="entry name" value="SBP_BACTERIAL_1"/>
    <property type="match status" value="1"/>
</dbReference>
<dbReference type="InterPro" id="IPR006061">
    <property type="entry name" value="SBP_1_CS"/>
</dbReference>
<dbReference type="SUPFAM" id="SSF53850">
    <property type="entry name" value="Periplasmic binding protein-like II"/>
    <property type="match status" value="1"/>
</dbReference>
<keyword evidence="9" id="KW-1185">Reference proteome</keyword>
<dbReference type="Proteomes" id="UP000000329">
    <property type="component" value="Chromosome"/>
</dbReference>
<evidence type="ECO:0000313" key="9">
    <source>
        <dbReference type="Proteomes" id="UP000000329"/>
    </source>
</evidence>
<evidence type="ECO:0000256" key="4">
    <source>
        <dbReference type="ARBA" id="ARBA00022729"/>
    </source>
</evidence>
<comment type="function">
    <text evidence="5">Part of a binding-protein-dependent transport system for a sugar.</text>
</comment>
<keyword evidence="8" id="KW-0762">Sugar transport</keyword>
<dbReference type="RefSeq" id="WP_013236469.1">
    <property type="nucleotide sequence ID" value="NC_014323.1"/>
</dbReference>
<comment type="similarity">
    <text evidence="2">Belongs to the bacterial solute-binding protein 1 family.</text>
</comment>
<protein>
    <recommendedName>
        <fullName evidence="6">Probable sugar-binding periplasmic protein</fullName>
    </recommendedName>
</protein>
<dbReference type="PANTHER" id="PTHR43649">
    <property type="entry name" value="ARABINOSE-BINDING PROTEIN-RELATED"/>
    <property type="match status" value="1"/>
</dbReference>
<dbReference type="GeneID" id="29391382"/>
<comment type="subcellular location">
    <subcellularLocation>
        <location evidence="1">Periplasm</location>
    </subcellularLocation>
</comment>
<dbReference type="EMBL" id="CP002039">
    <property type="protein sequence ID" value="ADJ66016.1"/>
    <property type="molecule type" value="Genomic_DNA"/>
</dbReference>
<keyword evidence="3" id="KW-0813">Transport</keyword>
<evidence type="ECO:0000256" key="3">
    <source>
        <dbReference type="ARBA" id="ARBA00022448"/>
    </source>
</evidence>
<keyword evidence="4 7" id="KW-0732">Signal</keyword>
<dbReference type="HOGENOM" id="CLU_031285_12_3_4"/>
<accession>D8IWX9</accession>
<evidence type="ECO:0000256" key="2">
    <source>
        <dbReference type="ARBA" id="ARBA00008520"/>
    </source>
</evidence>
<dbReference type="eggNOG" id="COG1653">
    <property type="taxonomic scope" value="Bacteria"/>
</dbReference>
<dbReference type="KEGG" id="hse:Hsero_4550"/>
<organism evidence="8 9">
    <name type="scientific">Herbaspirillum seropedicae (strain SmR1)</name>
    <dbReference type="NCBI Taxonomy" id="757424"/>
    <lineage>
        <taxon>Bacteria</taxon>
        <taxon>Pseudomonadati</taxon>
        <taxon>Pseudomonadota</taxon>
        <taxon>Betaproteobacteria</taxon>
        <taxon>Burkholderiales</taxon>
        <taxon>Oxalobacteraceae</taxon>
        <taxon>Herbaspirillum</taxon>
    </lineage>
</organism>
<evidence type="ECO:0000256" key="5">
    <source>
        <dbReference type="ARBA" id="ARBA00049629"/>
    </source>
</evidence>
<dbReference type="Pfam" id="PF01547">
    <property type="entry name" value="SBP_bac_1"/>
    <property type="match status" value="1"/>
</dbReference>
<evidence type="ECO:0000256" key="7">
    <source>
        <dbReference type="SAM" id="SignalP"/>
    </source>
</evidence>
<dbReference type="Gene3D" id="3.40.190.10">
    <property type="entry name" value="Periplasmic binding protein-like II"/>
    <property type="match status" value="2"/>
</dbReference>
<dbReference type="GO" id="GO:0055085">
    <property type="term" value="P:transmembrane transport"/>
    <property type="evidence" value="ECO:0007669"/>
    <property type="project" value="InterPro"/>
</dbReference>
<dbReference type="GO" id="GO:0042597">
    <property type="term" value="C:periplasmic space"/>
    <property type="evidence" value="ECO:0007669"/>
    <property type="project" value="UniProtKB-SubCell"/>
</dbReference>
<name>D8IWX9_HERSS</name>
<sequence length="439" mass="48178">MMQTEQKAGGFSLFSALPALPAFPRRPLLAACALALSLGSLAAAPSQAGTLTIESWRVDDLPLWQEVLIPAFQRSNPGITVKFSPTAPTEYDSSLAARMAGGTAGDLVACRPFDVSLSLYNKGHLEKLDGKPGMEFFAPAAKAAWQTDDGRDTFCMPMASVIHGFFYNTKIFKELNLEPPKTEAEFFKLLDTVKANGKYAPLVMGTAEQWESHQVLFTSIGPNYWKGEEGRKALIAGKAKFTDPQFVAAWNYEAKLGKYLPKGASAQTYSDSQNMFALGKGAVYPAGSWDIAYFNGKMDFAAFPPPVPKNGDACYISDHNDIGMGINKKSKNKEDAYKFLAWLGSQEFADLYTNKVTGFFSLSNHLISVKDPIAKQMMGWRKNCASTIRVNSQILNRGTPSMENEMWNVNAQVLNGKMTPQDAAAKIQSGFAKWYKPQQ</sequence>
<dbReference type="PANTHER" id="PTHR43649:SF28">
    <property type="entry name" value="BINDING PROTEIN COMPONENT OF ABC SUGAR TRANSPORTER-RELATED"/>
    <property type="match status" value="1"/>
</dbReference>
<evidence type="ECO:0000256" key="6">
    <source>
        <dbReference type="ARBA" id="ARBA00049753"/>
    </source>
</evidence>
<feature type="signal peptide" evidence="7">
    <location>
        <begin position="1"/>
        <end position="42"/>
    </location>
</feature>
<dbReference type="STRING" id="757424.Hsero_4550"/>
<evidence type="ECO:0000256" key="1">
    <source>
        <dbReference type="ARBA" id="ARBA00004418"/>
    </source>
</evidence>
<evidence type="ECO:0000313" key="8">
    <source>
        <dbReference type="EMBL" id="ADJ66016.1"/>
    </source>
</evidence>
<dbReference type="AlphaFoldDB" id="D8IWX9"/>
<feature type="chain" id="PRO_5003115675" description="Probable sugar-binding periplasmic protein" evidence="7">
    <location>
        <begin position="43"/>
        <end position="439"/>
    </location>
</feature>
<gene>
    <name evidence="8" type="ordered locus">Hsero_4550</name>
</gene>
<dbReference type="InterPro" id="IPR006059">
    <property type="entry name" value="SBP"/>
</dbReference>
<proteinExistence type="inferred from homology"/>
<dbReference type="InterPro" id="IPR050490">
    <property type="entry name" value="Bact_solute-bd_prot1"/>
</dbReference>
<reference evidence="8 9" key="1">
    <citation type="submission" date="2010-04" db="EMBL/GenBank/DDBJ databases">
        <title>The genome of Herbaspirillum seropedicae SmR1, an endophytic, nitrogen-fixing, plant-growth promoting beta-Proteobacteria.</title>
        <authorList>
            <person name="Pedrosa F.O."/>
            <person name="Monteiro R.A."/>
            <person name="Wassem R."/>
            <person name="Cruz L.M."/>
            <person name="Ayub R.A."/>
            <person name="Colauto N.B."/>
            <person name="Fernandez M.A."/>
            <person name="Fungaro M.H.P."/>
            <person name="Grisard E.C."/>
            <person name="Hungria M."/>
            <person name="Madeira H.M.F."/>
            <person name="Nodari R.O."/>
            <person name="Osaku C.A."/>
            <person name="Petzl-Erler M.L."/>
            <person name="Terenzi H."/>
            <person name="Vieira L.G.E."/>
            <person name="Almeida M.I.M."/>
            <person name="Alves L.R."/>
            <person name="Arantes O.M.N."/>
            <person name="Balsanelli E."/>
            <person name="Barcellos F.G."/>
            <person name="Baura V.A."/>
            <person name="Binde D.R."/>
            <person name="Campo R.J."/>
            <person name="Chubatsu L.S."/>
            <person name="Chueire L.M.O."/>
            <person name="Ciferri R.R."/>
            <person name="Correa L.C."/>
            <person name="da Conceicao Silva J.L."/>
            <person name="Dabul A.N.G."/>
            <person name="Dambros B.P."/>
            <person name="Faoro H."/>
            <person name="Favetti A."/>
            <person name="Friedermann G."/>
            <person name="Furlaneto M.C."/>
            <person name="Gasques L.S."/>
            <person name="Gimenes C.C.T."/>
            <person name="Gioppo N.M.R."/>
            <person name="Glienke-Blanco C."/>
            <person name="Godoy L.P."/>
            <person name="Guerra M.P."/>
            <person name="Karp S."/>
            <person name="Kava-Cordeiro V."/>
            <person name="Margarido V.P."/>
            <person name="Mathioni S.M."/>
            <person name="Menck-Soares M.A."/>
            <person name="Murace N.K."/>
            <person name="Nicolas M.F."/>
            <person name="Oliveira C.E.C."/>
            <person name="Pagnan N.A.B."/>
            <person name="Pamphile J.A."/>
            <person name="Patussi E.V."/>
            <person name="Pereira L.F.P."/>
            <person name="Pereira-Ferrari L."/>
            <person name="Pinto F.G.S."/>
            <person name="Precoma C."/>
            <person name="Prioli A.J."/>
            <person name="Prioli S.M.A.P."/>
            <person name="Raittz R.T."/>
            <person name="Ramos H.J.O."/>
            <person name="Ribeiro E.M.S.F."/>
            <person name="Rigo L.U."/>
            <person name="Rocha C.L.M.S.C."/>
            <person name="Rocha S.N."/>
            <person name="Santos K."/>
            <person name="Satori D."/>
            <person name="Silva A.G."/>
            <person name="Simao R.C.G."/>
            <person name="Soares M.A.M."/>
            <person name="Souza E.M."/>
            <person name="Steffens M.B.R."/>
            <person name="Steindel M."/>
            <person name="Tadra-Sfeir M.Z."/>
            <person name="Takahashi E.K."/>
            <person name="Torres R.A."/>
            <person name="Valle J.S."/>
            <person name="Vernal J.I."/>
            <person name="Vilas-Boas L.A."/>
            <person name="Watanabe M.A.E."/>
            <person name="Weiss V.A."/>
            <person name="Yates M.A."/>
            <person name="Souza E.M."/>
        </authorList>
    </citation>
    <scope>NUCLEOTIDE SEQUENCE [LARGE SCALE GENOMIC DNA]</scope>
    <source>
        <strain evidence="8 9">SmR1</strain>
    </source>
</reference>